<sequence length="44" mass="4999">MRFREIAPPRDRHKVIGGAGTGLSGLKKRAFRSLLFLDYKLQTP</sequence>
<organism evidence="1 2">
    <name type="scientific">Roseicyclus elongatus DSM 19469</name>
    <dbReference type="NCBI Taxonomy" id="1294273"/>
    <lineage>
        <taxon>Bacteria</taxon>
        <taxon>Pseudomonadati</taxon>
        <taxon>Pseudomonadota</taxon>
        <taxon>Alphaproteobacteria</taxon>
        <taxon>Rhodobacterales</taxon>
        <taxon>Roseobacteraceae</taxon>
        <taxon>Roseicyclus</taxon>
    </lineage>
</organism>
<evidence type="ECO:0000313" key="2">
    <source>
        <dbReference type="Proteomes" id="UP000019593"/>
    </source>
</evidence>
<dbReference type="STRING" id="1294273.roselon_00953"/>
<dbReference type="AlphaFoldDB" id="W8RQK0"/>
<name>W8RQK0_9RHOB</name>
<evidence type="ECO:0000313" key="1">
    <source>
        <dbReference type="EMBL" id="AHM03353.1"/>
    </source>
</evidence>
<dbReference type="Proteomes" id="UP000019593">
    <property type="component" value="Chromosome"/>
</dbReference>
<proteinExistence type="predicted"/>
<dbReference type="EMBL" id="CP004372">
    <property type="protein sequence ID" value="AHM03353.1"/>
    <property type="molecule type" value="Genomic_DNA"/>
</dbReference>
<protein>
    <submittedName>
        <fullName evidence="1">Uncharacterized protein</fullName>
    </submittedName>
</protein>
<gene>
    <name evidence="1" type="ORF">roselon_00953</name>
</gene>
<dbReference type="HOGENOM" id="CLU_3221494_0_0_5"/>
<accession>W8RQK0</accession>
<keyword evidence="2" id="KW-1185">Reference proteome</keyword>
<reference evidence="1 2" key="1">
    <citation type="submission" date="2013-03" db="EMBL/GenBank/DDBJ databases">
        <authorList>
            <person name="Fiebig A."/>
            <person name="Goeker M."/>
            <person name="Klenk H.-P.P."/>
        </authorList>
    </citation>
    <scope>NUCLEOTIDE SEQUENCE [LARGE SCALE GENOMIC DNA]</scope>
    <source>
        <strain evidence="2">DSM 19469</strain>
    </source>
</reference>
<dbReference type="KEGG" id="red:roselon_00953"/>